<evidence type="ECO:0000313" key="3">
    <source>
        <dbReference type="Proteomes" id="UP000563524"/>
    </source>
</evidence>
<dbReference type="Gene3D" id="3.40.50.1820">
    <property type="entry name" value="alpha/beta hydrolase"/>
    <property type="match status" value="1"/>
</dbReference>
<keyword evidence="3" id="KW-1185">Reference proteome</keyword>
<dbReference type="PANTHER" id="PTHR22946:SF0">
    <property type="entry name" value="DIENELACTONE HYDROLASE DOMAIN-CONTAINING PROTEIN"/>
    <property type="match status" value="1"/>
</dbReference>
<dbReference type="InterPro" id="IPR029058">
    <property type="entry name" value="AB_hydrolase_fold"/>
</dbReference>
<protein>
    <submittedName>
        <fullName evidence="2">Dienelactone hydrolase</fullName>
    </submittedName>
</protein>
<dbReference type="Proteomes" id="UP000563524">
    <property type="component" value="Unassembled WGS sequence"/>
</dbReference>
<dbReference type="InterPro" id="IPR002925">
    <property type="entry name" value="Dienelactn_hydro"/>
</dbReference>
<organism evidence="2 3">
    <name type="scientific">Parvularcula dongshanensis</name>
    <dbReference type="NCBI Taxonomy" id="1173995"/>
    <lineage>
        <taxon>Bacteria</taxon>
        <taxon>Pseudomonadati</taxon>
        <taxon>Pseudomonadota</taxon>
        <taxon>Alphaproteobacteria</taxon>
        <taxon>Parvularculales</taxon>
        <taxon>Parvularculaceae</taxon>
        <taxon>Parvularcula</taxon>
    </lineage>
</organism>
<evidence type="ECO:0000259" key="1">
    <source>
        <dbReference type="Pfam" id="PF01738"/>
    </source>
</evidence>
<keyword evidence="2" id="KW-0378">Hydrolase</keyword>
<sequence length="248" mass="26148">MITAAILAAAALGAQPAPDAVGQSVTYEADGTEFEGYLAEAEGEAKGLVLIIHDWDGLDAYEERRAEMLAKMGYDAFAADLYGAGNRPETVEGRKAEVGKLYDDRALMRSRMLAALAEARERTGTQGAVVMGYCFGGGAILEMARSGEAEDVKGYATFHGSLETPEGQSYPPGTPEILIAHGGADGPVSVAADLAQTLEDAGVPYLLEVYAGAPHAFTVFGGDRYDERADEASWAAFTSLLERRLAAD</sequence>
<name>A0A840HZC0_9PROT</name>
<comment type="caution">
    <text evidence="2">The sequence shown here is derived from an EMBL/GenBank/DDBJ whole genome shotgun (WGS) entry which is preliminary data.</text>
</comment>
<proteinExistence type="predicted"/>
<dbReference type="InterPro" id="IPR050261">
    <property type="entry name" value="FrsA_esterase"/>
</dbReference>
<dbReference type="PANTHER" id="PTHR22946">
    <property type="entry name" value="DIENELACTONE HYDROLASE DOMAIN-CONTAINING PROTEIN-RELATED"/>
    <property type="match status" value="1"/>
</dbReference>
<dbReference type="AlphaFoldDB" id="A0A840HZC0"/>
<gene>
    <name evidence="2" type="ORF">GGQ59_000409</name>
</gene>
<evidence type="ECO:0000313" key="2">
    <source>
        <dbReference type="EMBL" id="MBB4657909.1"/>
    </source>
</evidence>
<dbReference type="EMBL" id="JACHOB010000001">
    <property type="protein sequence ID" value="MBB4657909.1"/>
    <property type="molecule type" value="Genomic_DNA"/>
</dbReference>
<dbReference type="GO" id="GO:0016787">
    <property type="term" value="F:hydrolase activity"/>
    <property type="evidence" value="ECO:0007669"/>
    <property type="project" value="UniProtKB-KW"/>
</dbReference>
<accession>A0A840HZC0</accession>
<dbReference type="Pfam" id="PF01738">
    <property type="entry name" value="DLH"/>
    <property type="match status" value="1"/>
</dbReference>
<reference evidence="2 3" key="1">
    <citation type="submission" date="2020-08" db="EMBL/GenBank/DDBJ databases">
        <title>Genomic Encyclopedia of Type Strains, Phase IV (KMG-IV): sequencing the most valuable type-strain genomes for metagenomic binning, comparative biology and taxonomic classification.</title>
        <authorList>
            <person name="Goeker M."/>
        </authorList>
    </citation>
    <scope>NUCLEOTIDE SEQUENCE [LARGE SCALE GENOMIC DNA]</scope>
    <source>
        <strain evidence="2 3">DSM 102850</strain>
    </source>
</reference>
<feature type="domain" description="Dienelactone hydrolase" evidence="1">
    <location>
        <begin position="34"/>
        <end position="243"/>
    </location>
</feature>
<dbReference type="RefSeq" id="WP_183815361.1">
    <property type="nucleotide sequence ID" value="NZ_JACHOB010000001.1"/>
</dbReference>
<dbReference type="SUPFAM" id="SSF53474">
    <property type="entry name" value="alpha/beta-Hydrolases"/>
    <property type="match status" value="1"/>
</dbReference>